<comment type="similarity">
    <text evidence="1">Belongs to the glycosyl hydrolase 13 family.</text>
</comment>
<feature type="domain" description="Glycosyl hydrolase family 13 catalytic" evidence="3">
    <location>
        <begin position="22"/>
        <end position="446"/>
    </location>
</feature>
<dbReference type="PANTHER" id="PTHR10357">
    <property type="entry name" value="ALPHA-AMYLASE FAMILY MEMBER"/>
    <property type="match status" value="1"/>
</dbReference>
<dbReference type="PANTHER" id="PTHR10357:SF222">
    <property type="entry name" value="MALTASE MALT (AFU_ORTHOLOGUE AFUA_8G07070)"/>
    <property type="match status" value="1"/>
</dbReference>
<dbReference type="AlphaFoldDB" id="A0A6A6SIQ4"/>
<dbReference type="InterPro" id="IPR006047">
    <property type="entry name" value="GH13_cat_dom"/>
</dbReference>
<evidence type="ECO:0000313" key="4">
    <source>
        <dbReference type="EMBL" id="KAF2647262.1"/>
    </source>
</evidence>
<keyword evidence="5" id="KW-1185">Reference proteome</keyword>
<dbReference type="Gene3D" id="2.60.40.1180">
    <property type="entry name" value="Golgi alpha-mannosidase II"/>
    <property type="match status" value="1"/>
</dbReference>
<dbReference type="Gene3D" id="3.20.20.80">
    <property type="entry name" value="Glycosidases"/>
    <property type="match status" value="1"/>
</dbReference>
<organism evidence="4 5">
    <name type="scientific">Lophiostoma macrostomum CBS 122681</name>
    <dbReference type="NCBI Taxonomy" id="1314788"/>
    <lineage>
        <taxon>Eukaryota</taxon>
        <taxon>Fungi</taxon>
        <taxon>Dikarya</taxon>
        <taxon>Ascomycota</taxon>
        <taxon>Pezizomycotina</taxon>
        <taxon>Dothideomycetes</taxon>
        <taxon>Pleosporomycetidae</taxon>
        <taxon>Pleosporales</taxon>
        <taxon>Lophiostomataceae</taxon>
        <taxon>Lophiostoma</taxon>
    </lineage>
</organism>
<evidence type="ECO:0000259" key="3">
    <source>
        <dbReference type="SMART" id="SM00642"/>
    </source>
</evidence>
<evidence type="ECO:0000256" key="1">
    <source>
        <dbReference type="ARBA" id="ARBA00008061"/>
    </source>
</evidence>
<protein>
    <submittedName>
        <fullName evidence="4">Glycoside hydrolase family 13 protein</fullName>
    </submittedName>
</protein>
<evidence type="ECO:0000256" key="2">
    <source>
        <dbReference type="ARBA" id="ARBA00026248"/>
    </source>
</evidence>
<reference evidence="4" key="1">
    <citation type="journal article" date="2020" name="Stud. Mycol.">
        <title>101 Dothideomycetes genomes: a test case for predicting lifestyles and emergence of pathogens.</title>
        <authorList>
            <person name="Haridas S."/>
            <person name="Albert R."/>
            <person name="Binder M."/>
            <person name="Bloem J."/>
            <person name="Labutti K."/>
            <person name="Salamov A."/>
            <person name="Andreopoulos B."/>
            <person name="Baker S."/>
            <person name="Barry K."/>
            <person name="Bills G."/>
            <person name="Bluhm B."/>
            <person name="Cannon C."/>
            <person name="Castanera R."/>
            <person name="Culley D."/>
            <person name="Daum C."/>
            <person name="Ezra D."/>
            <person name="Gonzalez J."/>
            <person name="Henrissat B."/>
            <person name="Kuo A."/>
            <person name="Liang C."/>
            <person name="Lipzen A."/>
            <person name="Lutzoni F."/>
            <person name="Magnuson J."/>
            <person name="Mondo S."/>
            <person name="Nolan M."/>
            <person name="Ohm R."/>
            <person name="Pangilinan J."/>
            <person name="Park H.-J."/>
            <person name="Ramirez L."/>
            <person name="Alfaro M."/>
            <person name="Sun H."/>
            <person name="Tritt A."/>
            <person name="Yoshinaga Y."/>
            <person name="Zwiers L.-H."/>
            <person name="Turgeon B."/>
            <person name="Goodwin S."/>
            <person name="Spatafora J."/>
            <person name="Crous P."/>
            <person name="Grigoriev I."/>
        </authorList>
    </citation>
    <scope>NUCLEOTIDE SEQUENCE</scope>
    <source>
        <strain evidence="4">CBS 122681</strain>
    </source>
</reference>
<dbReference type="GO" id="GO:0005987">
    <property type="term" value="P:sucrose catabolic process"/>
    <property type="evidence" value="ECO:0007669"/>
    <property type="project" value="TreeGrafter"/>
</dbReference>
<dbReference type="Gene3D" id="3.90.400.10">
    <property type="entry name" value="Oligo-1,6-glucosidase, Domain 2"/>
    <property type="match status" value="1"/>
</dbReference>
<dbReference type="GO" id="GO:0000025">
    <property type="term" value="P:maltose catabolic process"/>
    <property type="evidence" value="ECO:0007669"/>
    <property type="project" value="TreeGrafter"/>
</dbReference>
<dbReference type="OrthoDB" id="1740265at2759"/>
<sequence length="585" mass="67978">MSLSAEHNEHERIWWKEAVFYQVYPASFCDSNGNGWGDLPGLFSKIPYIASLGVDVVWLSPMFESPQIDMGYDISNYEAVNPSYGSVADVEALIKACHDSGMKLILDLVVNHTSDQHAWFKESRSSKENEKRHWYFWRPARYDEERRRMPPSNYRGYFAGSTWTWDEHTQEYYLHLYSPSQPDLNWESPTCRRAIYDSAVRFWLAKGIDGFRVDTVNKYSKHISFPDAPITDPTSDTQPAPQFWCNGPRIHEFIRELVDVMSEYRTYDGKELVTVGELSLTPEPEKVLEYVGREREELDMVFQFDITHLGQGTGSGFQDKYDFAEWTLPDMKRIVKKWQSFIEGTDGWTTVFNENHDNGRSISRFASDAPEWRVQSAKMLCLWLVAQTGTLFLYQGQEIGMINAPREWGIEDYKDVEALNFWDEAVKLAEDGTDPTRKERIMHGLRLMARDHARLPFQWDSSEHAGFSSGKPWMRVHDLYKQINAEAQEADGDSVLEFYKSMLKMRKEHKDVFVYGTFELVEPEDVSTFVFRKRYQDKTALAALNFTAFLQPAPPLVDLKLLVSSYPKTNPDTLQPFEGRIYINY</sequence>
<dbReference type="EMBL" id="MU004647">
    <property type="protein sequence ID" value="KAF2647262.1"/>
    <property type="molecule type" value="Genomic_DNA"/>
</dbReference>
<dbReference type="InterPro" id="IPR017853">
    <property type="entry name" value="GH"/>
</dbReference>
<name>A0A6A6SIQ4_9PLEO</name>
<keyword evidence="2" id="KW-0462">Maltose metabolism</keyword>
<evidence type="ECO:0000313" key="5">
    <source>
        <dbReference type="Proteomes" id="UP000799324"/>
    </source>
</evidence>
<dbReference type="Proteomes" id="UP000799324">
    <property type="component" value="Unassembled WGS sequence"/>
</dbReference>
<keyword evidence="4" id="KW-0378">Hydrolase</keyword>
<proteinExistence type="inferred from homology"/>
<dbReference type="InterPro" id="IPR013780">
    <property type="entry name" value="Glyco_hydro_b"/>
</dbReference>
<dbReference type="GO" id="GO:0033934">
    <property type="term" value="F:glucan 1,4-alpha-maltotriohydrolase activity"/>
    <property type="evidence" value="ECO:0007669"/>
    <property type="project" value="TreeGrafter"/>
</dbReference>
<dbReference type="InterPro" id="IPR045857">
    <property type="entry name" value="O16G_dom_2"/>
</dbReference>
<dbReference type="FunFam" id="3.90.400.10:FF:000004">
    <property type="entry name" value="Oligo-1,6-glucosidase"/>
    <property type="match status" value="1"/>
</dbReference>
<dbReference type="GO" id="GO:0004575">
    <property type="term" value="F:sucrose alpha-glucosidase activity"/>
    <property type="evidence" value="ECO:0007669"/>
    <property type="project" value="TreeGrafter"/>
</dbReference>
<dbReference type="FunFam" id="3.20.20.80:FF:000087">
    <property type="entry name" value="Oligo-1,6-glucosidase IMA1"/>
    <property type="match status" value="1"/>
</dbReference>
<dbReference type="SUPFAM" id="SSF51011">
    <property type="entry name" value="Glycosyl hydrolase domain"/>
    <property type="match status" value="1"/>
</dbReference>
<dbReference type="GO" id="GO:0004574">
    <property type="term" value="F:oligo-1,6-glucosidase activity"/>
    <property type="evidence" value="ECO:0007669"/>
    <property type="project" value="TreeGrafter"/>
</dbReference>
<dbReference type="CDD" id="cd11333">
    <property type="entry name" value="AmyAc_SI_OligoGlu_DGase"/>
    <property type="match status" value="1"/>
</dbReference>
<gene>
    <name evidence="4" type="ORF">K491DRAFT_784837</name>
</gene>
<dbReference type="SMART" id="SM00642">
    <property type="entry name" value="Aamy"/>
    <property type="match status" value="1"/>
</dbReference>
<dbReference type="GO" id="GO:0004556">
    <property type="term" value="F:alpha-amylase activity"/>
    <property type="evidence" value="ECO:0007669"/>
    <property type="project" value="TreeGrafter"/>
</dbReference>
<dbReference type="SUPFAM" id="SSF51445">
    <property type="entry name" value="(Trans)glycosidases"/>
    <property type="match status" value="1"/>
</dbReference>
<accession>A0A6A6SIQ4</accession>
<dbReference type="Pfam" id="PF00128">
    <property type="entry name" value="Alpha-amylase"/>
    <property type="match status" value="1"/>
</dbReference>